<keyword evidence="1" id="KW-0732">Signal</keyword>
<gene>
    <name evidence="2" type="ORF">CDD80_6639</name>
</gene>
<reference evidence="2 3" key="1">
    <citation type="submission" date="2017-06" db="EMBL/GenBank/DDBJ databases">
        <title>Ant-infecting Ophiocordyceps genomes reveal a high diversity of potential behavioral manipulation genes and a possible major role for enterotoxins.</title>
        <authorList>
            <person name="De Bekker C."/>
            <person name="Evans H.C."/>
            <person name="Brachmann A."/>
            <person name="Hughes D.P."/>
        </authorList>
    </citation>
    <scope>NUCLEOTIDE SEQUENCE [LARGE SCALE GENOMIC DNA]</scope>
    <source>
        <strain evidence="2 3">Map16</strain>
    </source>
</reference>
<evidence type="ECO:0000313" key="3">
    <source>
        <dbReference type="Proteomes" id="UP000226431"/>
    </source>
</evidence>
<organism evidence="2 3">
    <name type="scientific">Ophiocordyceps camponoti-rufipedis</name>
    <dbReference type="NCBI Taxonomy" id="2004952"/>
    <lineage>
        <taxon>Eukaryota</taxon>
        <taxon>Fungi</taxon>
        <taxon>Dikarya</taxon>
        <taxon>Ascomycota</taxon>
        <taxon>Pezizomycotina</taxon>
        <taxon>Sordariomycetes</taxon>
        <taxon>Hypocreomycetidae</taxon>
        <taxon>Hypocreales</taxon>
        <taxon>Ophiocordycipitaceae</taxon>
        <taxon>Ophiocordyceps</taxon>
    </lineage>
</organism>
<dbReference type="OrthoDB" id="4905243at2759"/>
<name>A0A2C5YRD2_9HYPO</name>
<dbReference type="EMBL" id="NJES01000741">
    <property type="protein sequence ID" value="PHH69584.1"/>
    <property type="molecule type" value="Genomic_DNA"/>
</dbReference>
<proteinExistence type="predicted"/>
<sequence length="114" mass="12115">MHSLQFLVLAIAGALAAPSIDHVSTYESAFDKSGLVRRGATYGQVCGQNRIAHCCKDVERKQGRNGLIPIDLGRCSRIEILSDLIHGSCNGQVCCAGATKGVSLISLQCTDIQI</sequence>
<feature type="chain" id="PRO_5013197316" description="Hydrophobin" evidence="1">
    <location>
        <begin position="17"/>
        <end position="114"/>
    </location>
</feature>
<keyword evidence="3" id="KW-1185">Reference proteome</keyword>
<comment type="caution">
    <text evidence="2">The sequence shown here is derived from an EMBL/GenBank/DDBJ whole genome shotgun (WGS) entry which is preliminary data.</text>
</comment>
<accession>A0A2C5YRD2</accession>
<evidence type="ECO:0008006" key="4">
    <source>
        <dbReference type="Google" id="ProtNLM"/>
    </source>
</evidence>
<dbReference type="AlphaFoldDB" id="A0A2C5YRD2"/>
<evidence type="ECO:0000256" key="1">
    <source>
        <dbReference type="SAM" id="SignalP"/>
    </source>
</evidence>
<evidence type="ECO:0000313" key="2">
    <source>
        <dbReference type="EMBL" id="PHH69584.1"/>
    </source>
</evidence>
<dbReference type="Proteomes" id="UP000226431">
    <property type="component" value="Unassembled WGS sequence"/>
</dbReference>
<feature type="signal peptide" evidence="1">
    <location>
        <begin position="1"/>
        <end position="16"/>
    </location>
</feature>
<protein>
    <recommendedName>
        <fullName evidence="4">Hydrophobin</fullName>
    </recommendedName>
</protein>